<dbReference type="SUPFAM" id="SSF57850">
    <property type="entry name" value="RING/U-box"/>
    <property type="match status" value="1"/>
</dbReference>
<keyword evidence="6" id="KW-0479">Metal-binding</keyword>
<evidence type="ECO:0000256" key="9">
    <source>
        <dbReference type="ARBA" id="ARBA00022833"/>
    </source>
</evidence>
<feature type="domain" description="RING-type" evidence="11">
    <location>
        <begin position="259"/>
        <end position="294"/>
    </location>
</feature>
<dbReference type="UniPathway" id="UPA00143"/>
<keyword evidence="5" id="KW-0808">Transferase</keyword>
<evidence type="ECO:0000256" key="2">
    <source>
        <dbReference type="ARBA" id="ARBA00004906"/>
    </source>
</evidence>
<evidence type="ECO:0000256" key="5">
    <source>
        <dbReference type="ARBA" id="ARBA00022679"/>
    </source>
</evidence>
<dbReference type="EMBL" id="QDEB01086221">
    <property type="protein sequence ID" value="RZC33749.1"/>
    <property type="molecule type" value="Genomic_DNA"/>
</dbReference>
<dbReference type="Gene3D" id="3.30.40.10">
    <property type="entry name" value="Zinc/RING finger domain, C3HC4 (zinc finger)"/>
    <property type="match status" value="3"/>
</dbReference>
<dbReference type="Proteomes" id="UP000292052">
    <property type="component" value="Unassembled WGS sequence"/>
</dbReference>
<name>A0A482VMS0_ASBVE</name>
<dbReference type="InterPro" id="IPR013083">
    <property type="entry name" value="Znf_RING/FYVE/PHD"/>
</dbReference>
<evidence type="ECO:0000313" key="14">
    <source>
        <dbReference type="Proteomes" id="UP000292052"/>
    </source>
</evidence>
<evidence type="ECO:0000256" key="8">
    <source>
        <dbReference type="ARBA" id="ARBA00022786"/>
    </source>
</evidence>
<dbReference type="EC" id="2.3.2.27" evidence="4"/>
<comment type="caution">
    <text evidence="13">The sequence shown here is derived from an EMBL/GenBank/DDBJ whole genome shotgun (WGS) entry which is preliminary data.</text>
</comment>
<dbReference type="GO" id="GO:0031624">
    <property type="term" value="F:ubiquitin conjugating enzyme binding"/>
    <property type="evidence" value="ECO:0007669"/>
    <property type="project" value="TreeGrafter"/>
</dbReference>
<dbReference type="GO" id="GO:0043161">
    <property type="term" value="P:proteasome-mediated ubiquitin-dependent protein catabolic process"/>
    <property type="evidence" value="ECO:0007669"/>
    <property type="project" value="TreeGrafter"/>
</dbReference>
<comment type="pathway">
    <text evidence="2">Protein modification; protein ubiquitination.</text>
</comment>
<dbReference type="Pfam" id="PF21362">
    <property type="entry name" value="Sina_RING"/>
    <property type="match status" value="1"/>
</dbReference>
<protein>
    <recommendedName>
        <fullName evidence="4">RING-type E3 ubiquitin transferase</fullName>
        <ecNumber evidence="4">2.3.2.27</ecNumber>
    </recommendedName>
</protein>
<feature type="domain" description="SIAH-type" evidence="12">
    <location>
        <begin position="311"/>
        <end position="369"/>
    </location>
</feature>
<dbReference type="PANTHER" id="PTHR45877">
    <property type="entry name" value="E3 UBIQUITIN-PROTEIN LIGASE SIAH2"/>
    <property type="match status" value="1"/>
</dbReference>
<evidence type="ECO:0000313" key="13">
    <source>
        <dbReference type="EMBL" id="RZC33749.1"/>
    </source>
</evidence>
<dbReference type="SUPFAM" id="SSF49599">
    <property type="entry name" value="TRAF domain-like"/>
    <property type="match status" value="2"/>
</dbReference>
<dbReference type="InterPro" id="IPR013010">
    <property type="entry name" value="Znf_SIAH"/>
</dbReference>
<dbReference type="PANTHER" id="PTHR45877:SF2">
    <property type="entry name" value="E3 UBIQUITIN-PROTEIN LIGASE SINA-RELATED"/>
    <property type="match status" value="1"/>
</dbReference>
<dbReference type="InterPro" id="IPR004162">
    <property type="entry name" value="SINA-like_animal"/>
</dbReference>
<dbReference type="GO" id="GO:0005737">
    <property type="term" value="C:cytoplasm"/>
    <property type="evidence" value="ECO:0007669"/>
    <property type="project" value="TreeGrafter"/>
</dbReference>
<keyword evidence="8" id="KW-0833">Ubl conjugation pathway</keyword>
<keyword evidence="9" id="KW-0862">Zinc</keyword>
<evidence type="ECO:0000259" key="11">
    <source>
        <dbReference type="PROSITE" id="PS50089"/>
    </source>
</evidence>
<dbReference type="InterPro" id="IPR001841">
    <property type="entry name" value="Znf_RING"/>
</dbReference>
<feature type="domain" description="SIAH-type" evidence="12">
    <location>
        <begin position="68"/>
        <end position="128"/>
    </location>
</feature>
<gene>
    <name evidence="13" type="ORF">BDFB_005488</name>
</gene>
<comment type="catalytic activity">
    <reaction evidence="1">
        <text>S-ubiquitinyl-[E2 ubiquitin-conjugating enzyme]-L-cysteine + [acceptor protein]-L-lysine = [E2 ubiquitin-conjugating enzyme]-L-cysteine + N(6)-ubiquitinyl-[acceptor protein]-L-lysine.</text>
        <dbReference type="EC" id="2.3.2.27"/>
    </reaction>
</comment>
<keyword evidence="7 10" id="KW-0863">Zinc-finger</keyword>
<dbReference type="GO" id="GO:0016567">
    <property type="term" value="P:protein ubiquitination"/>
    <property type="evidence" value="ECO:0007669"/>
    <property type="project" value="UniProtKB-UniPathway"/>
</dbReference>
<reference evidence="13 14" key="1">
    <citation type="submission" date="2017-03" db="EMBL/GenBank/DDBJ databases">
        <title>Genome of the blue death feigning beetle - Asbolus verrucosus.</title>
        <authorList>
            <person name="Rider S.D."/>
        </authorList>
    </citation>
    <scope>NUCLEOTIDE SEQUENCE [LARGE SCALE GENOMIC DNA]</scope>
    <source>
        <strain evidence="13">Butters</strain>
        <tissue evidence="13">Head and leg muscle</tissue>
    </source>
</reference>
<evidence type="ECO:0000256" key="1">
    <source>
        <dbReference type="ARBA" id="ARBA00000900"/>
    </source>
</evidence>
<dbReference type="PROSITE" id="PS50089">
    <property type="entry name" value="ZF_RING_2"/>
    <property type="match status" value="1"/>
</dbReference>
<accession>A0A482VMS0</accession>
<proteinExistence type="inferred from homology"/>
<evidence type="ECO:0000256" key="10">
    <source>
        <dbReference type="PROSITE-ProRule" id="PRU00455"/>
    </source>
</evidence>
<dbReference type="OrthoDB" id="620422at2759"/>
<evidence type="ECO:0000256" key="3">
    <source>
        <dbReference type="ARBA" id="ARBA00009119"/>
    </source>
</evidence>
<dbReference type="AlphaFoldDB" id="A0A482VMS0"/>
<dbReference type="Pfam" id="PF21361">
    <property type="entry name" value="Sina_ZnF"/>
    <property type="match status" value="2"/>
</dbReference>
<keyword evidence="14" id="KW-1185">Reference proteome</keyword>
<evidence type="ECO:0000259" key="12">
    <source>
        <dbReference type="PROSITE" id="PS51081"/>
    </source>
</evidence>
<evidence type="ECO:0000256" key="4">
    <source>
        <dbReference type="ARBA" id="ARBA00012483"/>
    </source>
</evidence>
<dbReference type="FunFam" id="3.30.40.10:FF:000041">
    <property type="entry name" value="E3 ubiquitin-protein ligase SINAT3"/>
    <property type="match status" value="2"/>
</dbReference>
<dbReference type="STRING" id="1661398.A0A482VMS0"/>
<evidence type="ECO:0000256" key="6">
    <source>
        <dbReference type="ARBA" id="ARBA00022723"/>
    </source>
</evidence>
<comment type="similarity">
    <text evidence="3">Belongs to the SINA (Seven in absentia) family.</text>
</comment>
<dbReference type="PROSITE" id="PS51081">
    <property type="entry name" value="ZF_SIAH"/>
    <property type="match status" value="2"/>
</dbReference>
<organism evidence="13 14">
    <name type="scientific">Asbolus verrucosus</name>
    <name type="common">Desert ironclad beetle</name>
    <dbReference type="NCBI Taxonomy" id="1661398"/>
    <lineage>
        <taxon>Eukaryota</taxon>
        <taxon>Metazoa</taxon>
        <taxon>Ecdysozoa</taxon>
        <taxon>Arthropoda</taxon>
        <taxon>Hexapoda</taxon>
        <taxon>Insecta</taxon>
        <taxon>Pterygota</taxon>
        <taxon>Neoptera</taxon>
        <taxon>Endopterygota</taxon>
        <taxon>Coleoptera</taxon>
        <taxon>Polyphaga</taxon>
        <taxon>Cucujiformia</taxon>
        <taxon>Tenebrionidae</taxon>
        <taxon>Pimeliinae</taxon>
        <taxon>Asbolus</taxon>
    </lineage>
</organism>
<sequence>MSNLGEQSLTQFTDKLLSKKIFTCAVCENLLNIPIILIQNIGNVCNECCQKNNWEGLPNPALEMILNELKIPCKFQITGCKERMIFENLREHENNCKFHEKPCLMAHEGCEWKGIQNNFPGHFIDFHSEHVLTNQYGLFAIDMNIEEAVNITKLLKGKQECIIKIKRDVQDDILLYTICDVKNIECNYECFIKHMGKNGNCVETQCKVSSLNNINTTHVNLTALRQMTEASDVITIQIKICTSCESKEFDEKILHYFECPVCKTLMKPPIYQCKFGHSFCSNCRPKLEKCPNCRALFGTTRNYSLEGLTASISYSCMYHHLGCEETLSVNESDKHEAVCPFKPYPCPLDECSFRGTHSTIGDHLDQQHKDKVIAADFYKTTVEFRLEQMIDFYNYQQKFYMVFDENIFRLSFKRNSDYSFWAVEVLRKKDEDSVFIYDIGIIDMRKPDRKLIRCDLCFTDTNCEDLFKKCILFPNNILASYACNGMFTYYCQIRKRQ</sequence>
<dbReference type="GO" id="GO:0008270">
    <property type="term" value="F:zinc ion binding"/>
    <property type="evidence" value="ECO:0007669"/>
    <property type="project" value="UniProtKB-KW"/>
</dbReference>
<dbReference type="GO" id="GO:0061630">
    <property type="term" value="F:ubiquitin protein ligase activity"/>
    <property type="evidence" value="ECO:0007669"/>
    <property type="project" value="UniProtKB-EC"/>
</dbReference>
<evidence type="ECO:0000256" key="7">
    <source>
        <dbReference type="ARBA" id="ARBA00022771"/>
    </source>
</evidence>
<dbReference type="InterPro" id="IPR049548">
    <property type="entry name" value="Sina-like_RING"/>
</dbReference>